<dbReference type="EMBL" id="CP031223">
    <property type="protein sequence ID" value="QFG01168.1"/>
    <property type="molecule type" value="Genomic_DNA"/>
</dbReference>
<dbReference type="GO" id="GO:0070566">
    <property type="term" value="F:adenylyltransferase activity"/>
    <property type="evidence" value="ECO:0007669"/>
    <property type="project" value="InterPro"/>
</dbReference>
<dbReference type="InterPro" id="IPR024172">
    <property type="entry name" value="AadA/Aad9"/>
</dbReference>
<proteinExistence type="predicted"/>
<dbReference type="Gene3D" id="3.30.460.10">
    <property type="entry name" value="Beta Polymerase, domain 2"/>
    <property type="match status" value="1"/>
</dbReference>
<protein>
    <recommendedName>
        <fullName evidence="4">Spectinomycin 9-adenylyltransferase</fullName>
    </recommendedName>
</protein>
<evidence type="ECO:0000256" key="2">
    <source>
        <dbReference type="ARBA" id="ARBA00023251"/>
    </source>
</evidence>
<dbReference type="Pfam" id="PF01909">
    <property type="entry name" value="NTP_transf_2"/>
    <property type="match status" value="1"/>
</dbReference>
<keyword evidence="8" id="KW-1185">Reference proteome</keyword>
<comment type="catalytic activity">
    <reaction evidence="3 4">
        <text>spectinomycin + ATP = 9-O-adenylylspectinomycin + diphosphate</text>
        <dbReference type="Rhea" id="RHEA:63228"/>
        <dbReference type="ChEBI" id="CHEBI:30616"/>
        <dbReference type="ChEBI" id="CHEBI:33019"/>
        <dbReference type="ChEBI" id="CHEBI:146260"/>
        <dbReference type="ChEBI" id="CHEBI:146261"/>
    </reaction>
</comment>
<evidence type="ECO:0000313" key="8">
    <source>
        <dbReference type="Proteomes" id="UP000325517"/>
    </source>
</evidence>
<dbReference type="PIRSF" id="PIRSF000819">
    <property type="entry name" value="Streptomycin_3-adenylyltransf"/>
    <property type="match status" value="1"/>
</dbReference>
<evidence type="ECO:0000259" key="6">
    <source>
        <dbReference type="Pfam" id="PF13427"/>
    </source>
</evidence>
<keyword evidence="1 4" id="KW-0808">Transferase</keyword>
<dbReference type="GO" id="GO:0005524">
    <property type="term" value="F:ATP binding"/>
    <property type="evidence" value="ECO:0007669"/>
    <property type="project" value="UniProtKB-KW"/>
</dbReference>
<dbReference type="GO" id="GO:0046677">
    <property type="term" value="P:response to antibiotic"/>
    <property type="evidence" value="ECO:0007669"/>
    <property type="project" value="UniProtKB-KW"/>
</dbReference>
<evidence type="ECO:0000256" key="1">
    <source>
        <dbReference type="ARBA" id="ARBA00022679"/>
    </source>
</evidence>
<keyword evidence="4" id="KW-0548">Nucleotidyltransferase</keyword>
<feature type="domain" description="Polymerase nucleotidyl transferase" evidence="5">
    <location>
        <begin position="33"/>
        <end position="94"/>
    </location>
</feature>
<dbReference type="InterPro" id="IPR025184">
    <property type="entry name" value="AadA_C"/>
</dbReference>
<reference evidence="7 8" key="1">
    <citation type="submission" date="2018-07" db="EMBL/GenBank/DDBJ databases">
        <title>Complete genome sequence of Psychrobacillus sp. PB01, isolated from iceberg, and comparative genome analysis of Psychrobacillus strains.</title>
        <authorList>
            <person name="Lee P.C."/>
        </authorList>
    </citation>
    <scope>NUCLEOTIDE SEQUENCE [LARGE SCALE GENOMIC DNA]</scope>
    <source>
        <strain evidence="7 8">PB01</strain>
    </source>
</reference>
<organism evidence="7 8">
    <name type="scientific">Psychrobacillus glaciei</name>
    <dbReference type="NCBI Taxonomy" id="2283160"/>
    <lineage>
        <taxon>Bacteria</taxon>
        <taxon>Bacillati</taxon>
        <taxon>Bacillota</taxon>
        <taxon>Bacilli</taxon>
        <taxon>Bacillales</taxon>
        <taxon>Bacillaceae</taxon>
        <taxon>Psychrobacillus</taxon>
    </lineage>
</organism>
<evidence type="ECO:0000313" key="7">
    <source>
        <dbReference type="EMBL" id="QFG01168.1"/>
    </source>
</evidence>
<keyword evidence="2 4" id="KW-0046">Antibiotic resistance</keyword>
<dbReference type="Pfam" id="PF13427">
    <property type="entry name" value="AadA_C"/>
    <property type="match status" value="1"/>
</dbReference>
<dbReference type="InterPro" id="IPR043519">
    <property type="entry name" value="NT_sf"/>
</dbReference>
<dbReference type="AlphaFoldDB" id="A0A5J6SXW5"/>
<dbReference type="InterPro" id="IPR002934">
    <property type="entry name" value="Polymerase_NTP_transf_dom"/>
</dbReference>
<dbReference type="CDD" id="cd05403">
    <property type="entry name" value="NT_KNTase_like"/>
    <property type="match status" value="1"/>
</dbReference>
<feature type="domain" description="Adenylyltransferase AadA C-terminal" evidence="6">
    <location>
        <begin position="158"/>
        <end position="257"/>
    </location>
</feature>
<keyword evidence="4" id="KW-0067">ATP-binding</keyword>
<accession>A0A5J6SXW5</accession>
<dbReference type="KEGG" id="psyo:PB01_10630"/>
<sequence length="273" mass="32088">MVFNGENCSSDIKNFVLNLLNKTIEIIEGEFVGFYIHGSLAMGGFNPNNSDIDILVVTKNSLRENNKRVLAQLFLTYSKEPFPIEISFLNEKQLNNWVHPCPYDFHYSEFWRERYEDDLLRGTNLYLNSEIKCDRDLAAHIMIINHRGICIKGRPIDEIFPLVPRSHYVSSIVDDFQECLVNIEQEPTYCVLNLIRVYLYLSEGIISSKQEVGILVKLFLPIEWHLTIQKAINYYMKDDQQDNFEINELLLFRDYMNKKVQELWNNQSVNESK</sequence>
<name>A0A5J6SXW5_9BACI</name>
<evidence type="ECO:0000256" key="4">
    <source>
        <dbReference type="PIRNR" id="PIRNR000819"/>
    </source>
</evidence>
<dbReference type="OrthoDB" id="5643411at2"/>
<dbReference type="SUPFAM" id="SSF81301">
    <property type="entry name" value="Nucleotidyltransferase"/>
    <property type="match status" value="1"/>
</dbReference>
<evidence type="ECO:0000259" key="5">
    <source>
        <dbReference type="Pfam" id="PF01909"/>
    </source>
</evidence>
<dbReference type="Proteomes" id="UP000325517">
    <property type="component" value="Chromosome"/>
</dbReference>
<gene>
    <name evidence="7" type="ORF">PB01_10630</name>
</gene>
<keyword evidence="4" id="KW-0547">Nucleotide-binding</keyword>
<evidence type="ECO:0000256" key="3">
    <source>
        <dbReference type="ARBA" id="ARBA00047831"/>
    </source>
</evidence>